<evidence type="ECO:0000313" key="3">
    <source>
        <dbReference type="Proteomes" id="UP000655208"/>
    </source>
</evidence>
<accession>A0A917WMV3</accession>
<reference evidence="2" key="1">
    <citation type="journal article" date="2014" name="Int. J. Syst. Evol. Microbiol.">
        <title>Complete genome sequence of Corynebacterium casei LMG S-19264T (=DSM 44701T), isolated from a smear-ripened cheese.</title>
        <authorList>
            <consortium name="US DOE Joint Genome Institute (JGI-PGF)"/>
            <person name="Walter F."/>
            <person name="Albersmeier A."/>
            <person name="Kalinowski J."/>
            <person name="Ruckert C."/>
        </authorList>
    </citation>
    <scope>NUCLEOTIDE SEQUENCE</scope>
    <source>
        <strain evidence="2">CGMCC 4.7308</strain>
    </source>
</reference>
<comment type="caution">
    <text evidence="2">The sequence shown here is derived from an EMBL/GenBank/DDBJ whole genome shotgun (WGS) entry which is preliminary data.</text>
</comment>
<evidence type="ECO:0000313" key="2">
    <source>
        <dbReference type="EMBL" id="GGM15177.1"/>
    </source>
</evidence>
<feature type="compositionally biased region" description="Low complexity" evidence="1">
    <location>
        <begin position="72"/>
        <end position="81"/>
    </location>
</feature>
<dbReference type="EMBL" id="BMNA01000014">
    <property type="protein sequence ID" value="GGM15177.1"/>
    <property type="molecule type" value="Genomic_DNA"/>
</dbReference>
<sequence length="107" mass="11206">MLVDKFASPVIGAPLPPEPAVEPDEEVPEDEPPEVAADDDPAEDAGDDSADDAGLETDELDDVDDPPDDEPPQAASSSPALSVRPVRTADLFMGSSGVRWWTASFCA</sequence>
<organism evidence="2 3">
    <name type="scientific">Nakamurella endophytica</name>
    <dbReference type="NCBI Taxonomy" id="1748367"/>
    <lineage>
        <taxon>Bacteria</taxon>
        <taxon>Bacillati</taxon>
        <taxon>Actinomycetota</taxon>
        <taxon>Actinomycetes</taxon>
        <taxon>Nakamurellales</taxon>
        <taxon>Nakamurellaceae</taxon>
        <taxon>Nakamurella</taxon>
    </lineage>
</organism>
<keyword evidence="3" id="KW-1185">Reference proteome</keyword>
<dbReference type="RefSeq" id="WP_188944540.1">
    <property type="nucleotide sequence ID" value="NZ_BMNA01000014.1"/>
</dbReference>
<dbReference type="Proteomes" id="UP000655208">
    <property type="component" value="Unassembled WGS sequence"/>
</dbReference>
<proteinExistence type="predicted"/>
<feature type="region of interest" description="Disordered" evidence="1">
    <location>
        <begin position="1"/>
        <end position="85"/>
    </location>
</feature>
<evidence type="ECO:0000256" key="1">
    <source>
        <dbReference type="SAM" id="MobiDB-lite"/>
    </source>
</evidence>
<feature type="compositionally biased region" description="Acidic residues" evidence="1">
    <location>
        <begin position="21"/>
        <end position="71"/>
    </location>
</feature>
<gene>
    <name evidence="2" type="ORF">GCM10011594_38990</name>
</gene>
<protein>
    <submittedName>
        <fullName evidence="2">Uncharacterized protein</fullName>
    </submittedName>
</protein>
<reference evidence="2" key="2">
    <citation type="submission" date="2020-09" db="EMBL/GenBank/DDBJ databases">
        <authorList>
            <person name="Sun Q."/>
            <person name="Zhou Y."/>
        </authorList>
    </citation>
    <scope>NUCLEOTIDE SEQUENCE</scope>
    <source>
        <strain evidence="2">CGMCC 4.7308</strain>
    </source>
</reference>
<name>A0A917WMV3_9ACTN</name>
<dbReference type="AlphaFoldDB" id="A0A917WMV3"/>